<dbReference type="PROSITE" id="PS51257">
    <property type="entry name" value="PROKAR_LIPOPROTEIN"/>
    <property type="match status" value="1"/>
</dbReference>
<keyword evidence="1" id="KW-0732">Signal</keyword>
<dbReference type="Proteomes" id="UP000186720">
    <property type="component" value="Unassembled WGS sequence"/>
</dbReference>
<gene>
    <name evidence="2" type="ORF">RG47T_2954</name>
</gene>
<dbReference type="EMBL" id="MPPL01000001">
    <property type="protein sequence ID" value="OKS87493.1"/>
    <property type="molecule type" value="Genomic_DNA"/>
</dbReference>
<dbReference type="AlphaFoldDB" id="A0A1Q6A0G2"/>
<protein>
    <recommendedName>
        <fullName evidence="4">DUF4421 domain-containing protein</fullName>
    </recommendedName>
</protein>
<organism evidence="2 3">
    <name type="scientific">Mucilaginibacter polytrichastri</name>
    <dbReference type="NCBI Taxonomy" id="1302689"/>
    <lineage>
        <taxon>Bacteria</taxon>
        <taxon>Pseudomonadati</taxon>
        <taxon>Bacteroidota</taxon>
        <taxon>Sphingobacteriia</taxon>
        <taxon>Sphingobacteriales</taxon>
        <taxon>Sphingobacteriaceae</taxon>
        <taxon>Mucilaginibacter</taxon>
    </lineage>
</organism>
<evidence type="ECO:0000313" key="2">
    <source>
        <dbReference type="EMBL" id="OKS87493.1"/>
    </source>
</evidence>
<feature type="signal peptide" evidence="1">
    <location>
        <begin position="1"/>
        <end position="20"/>
    </location>
</feature>
<dbReference type="Pfam" id="PF14391">
    <property type="entry name" value="DUF4421"/>
    <property type="match status" value="1"/>
</dbReference>
<accession>A0A1Q6A0G2</accession>
<dbReference type="RefSeq" id="WP_074490092.1">
    <property type="nucleotide sequence ID" value="NZ_FPAM01000006.1"/>
</dbReference>
<keyword evidence="3" id="KW-1185">Reference proteome</keyword>
<dbReference type="InterPro" id="IPR025535">
    <property type="entry name" value="DUF4421"/>
</dbReference>
<evidence type="ECO:0000313" key="3">
    <source>
        <dbReference type="Proteomes" id="UP000186720"/>
    </source>
</evidence>
<proteinExistence type="predicted"/>
<reference evidence="2 3" key="1">
    <citation type="submission" date="2016-11" db="EMBL/GenBank/DDBJ databases">
        <title>Whole Genome Sequencing of Mucilaginibacter polytrichastri RG4-7(T) isolated from the moss sample.</title>
        <authorList>
            <person name="Li Y."/>
        </authorList>
    </citation>
    <scope>NUCLEOTIDE SEQUENCE [LARGE SCALE GENOMIC DNA]</scope>
    <source>
        <strain evidence="2 3">RG4-7</strain>
    </source>
</reference>
<feature type="chain" id="PRO_5010181162" description="DUF4421 domain-containing protein" evidence="1">
    <location>
        <begin position="21"/>
        <end position="308"/>
    </location>
</feature>
<evidence type="ECO:0000256" key="1">
    <source>
        <dbReference type="SAM" id="SignalP"/>
    </source>
</evidence>
<name>A0A1Q6A0G2_9SPHI</name>
<comment type="caution">
    <text evidence="2">The sequence shown here is derived from an EMBL/GenBank/DDBJ whole genome shotgun (WGS) entry which is preliminary data.</text>
</comment>
<dbReference type="STRING" id="1302689.RG47T_2954"/>
<evidence type="ECO:0008006" key="4">
    <source>
        <dbReference type="Google" id="ProtNLM"/>
    </source>
</evidence>
<dbReference type="OrthoDB" id="975269at2"/>
<sequence>MKFTCLALFFCSVTACPALAQKLAIDTVFIKSYAQKIIIQGYFSTNNIELVTAGKTYLPNYPLNVGLGLAVKNTVINATFDYGLLPLKSNTYGKTKLTDFQIHNYGRHFMLDLFLQKYKGFYNSDINNHQIVNYPNLSVSQIGAEGSYIFNGNKFSGKAAYEQSEKQLQSAGSFILGGGVYLFKIGLDSLMVIHASTPIRTFQIGVNLGYGYSWVINNYWMLSGIAKIGANTENEPQMAGTGKFRIYPTAFAKGSATYQKPNWSVSFLMLINNKSVYAYQNEFKVTVVNFQLAYVRHLNSIFKRKKRV</sequence>